<keyword evidence="3" id="KW-1185">Reference proteome</keyword>
<dbReference type="Pfam" id="PF08878">
    <property type="entry name" value="HamA"/>
    <property type="match status" value="1"/>
</dbReference>
<organism evidence="2 3">
    <name type="scientific">Nocardia beijingensis</name>
    <dbReference type="NCBI Taxonomy" id="95162"/>
    <lineage>
        <taxon>Bacteria</taxon>
        <taxon>Bacillati</taxon>
        <taxon>Actinomycetota</taxon>
        <taxon>Actinomycetes</taxon>
        <taxon>Mycobacteriales</taxon>
        <taxon>Nocardiaceae</taxon>
        <taxon>Nocardia</taxon>
    </lineage>
</organism>
<gene>
    <name evidence="2" type="ORF">ACH47G_01525</name>
</gene>
<reference evidence="2 3" key="1">
    <citation type="submission" date="2024-10" db="EMBL/GenBank/DDBJ databases">
        <title>The Natural Products Discovery Center: Release of the First 8490 Sequenced Strains for Exploring Actinobacteria Biosynthetic Diversity.</title>
        <authorList>
            <person name="Kalkreuter E."/>
            <person name="Kautsar S.A."/>
            <person name="Yang D."/>
            <person name="Bader C.D."/>
            <person name="Teijaro C.N."/>
            <person name="Fluegel L."/>
            <person name="Davis C.M."/>
            <person name="Simpson J.R."/>
            <person name="Lauterbach L."/>
            <person name="Steele A.D."/>
            <person name="Gui C."/>
            <person name="Meng S."/>
            <person name="Li G."/>
            <person name="Viehrig K."/>
            <person name="Ye F."/>
            <person name="Su P."/>
            <person name="Kiefer A.F."/>
            <person name="Nichols A."/>
            <person name="Cepeda A.J."/>
            <person name="Yan W."/>
            <person name="Fan B."/>
            <person name="Jiang Y."/>
            <person name="Adhikari A."/>
            <person name="Zheng C.-J."/>
            <person name="Schuster L."/>
            <person name="Cowan T.M."/>
            <person name="Smanski M.J."/>
            <person name="Chevrette M.G."/>
            <person name="De Carvalho L.P.S."/>
            <person name="Shen B."/>
        </authorList>
    </citation>
    <scope>NUCLEOTIDE SEQUENCE [LARGE SCALE GENOMIC DNA]</scope>
    <source>
        <strain evidence="2 3">NPDC019626</strain>
    </source>
</reference>
<dbReference type="EMBL" id="JBIRXV010000001">
    <property type="protein sequence ID" value="MFI2319144.1"/>
    <property type="molecule type" value="Genomic_DNA"/>
</dbReference>
<dbReference type="InterPro" id="IPR014976">
    <property type="entry name" value="AbpA_HamA_C"/>
</dbReference>
<feature type="domain" description="Anti-bacteriophage protein A/HamA C-terminal" evidence="1">
    <location>
        <begin position="23"/>
        <end position="238"/>
    </location>
</feature>
<accession>A0ABW7W886</accession>
<comment type="caution">
    <text evidence="2">The sequence shown here is derived from an EMBL/GenBank/DDBJ whole genome shotgun (WGS) entry which is preliminary data.</text>
</comment>
<name>A0ABW7W886_9NOCA</name>
<evidence type="ECO:0000313" key="3">
    <source>
        <dbReference type="Proteomes" id="UP001611450"/>
    </source>
</evidence>
<protein>
    <submittedName>
        <fullName evidence="2">Hachiman antiphage defense system protein HamA</fullName>
    </submittedName>
</protein>
<proteinExistence type="predicted"/>
<evidence type="ECO:0000313" key="2">
    <source>
        <dbReference type="EMBL" id="MFI2319144.1"/>
    </source>
</evidence>
<sequence length="244" mass="26102">MEEPVPVGGHHASVVESRDDATGIAILAAVLPGMYAKTETLARLAEHLGKDAVAGHLRAKLPTSANARSGDMGEILAAAYLQEEQGYVVGPSRLVDRDHQEWAMRGDDVLAAKLTDGKAQIVKAEAKSALRIGKATVTDAREGLSRNDEMPAPQSLAQFVARLLNAGIDDIGIAVADLQRGIGLRPDQIRHLMFLFTGSDPSRHITADLEAYSGSVPQLAITLRPRDHRTFIKSVYETVIASGP</sequence>
<dbReference type="RefSeq" id="WP_396945999.1">
    <property type="nucleotide sequence ID" value="NZ_JBIRXV010000001.1"/>
</dbReference>
<evidence type="ECO:0000259" key="1">
    <source>
        <dbReference type="Pfam" id="PF08878"/>
    </source>
</evidence>
<dbReference type="Proteomes" id="UP001611450">
    <property type="component" value="Unassembled WGS sequence"/>
</dbReference>